<evidence type="ECO:0000256" key="5">
    <source>
        <dbReference type="ARBA" id="ARBA00022989"/>
    </source>
</evidence>
<protein>
    <recommendedName>
        <fullName evidence="8">Peptidase S54 rhomboid domain-containing protein</fullName>
    </recommendedName>
</protein>
<feature type="transmembrane region" description="Helical" evidence="7">
    <location>
        <begin position="186"/>
        <end position="208"/>
    </location>
</feature>
<dbReference type="Proteomes" id="UP000239872">
    <property type="component" value="Unassembled WGS sequence"/>
</dbReference>
<feature type="transmembrane region" description="Helical" evidence="7">
    <location>
        <begin position="215"/>
        <end position="235"/>
    </location>
</feature>
<dbReference type="AlphaFoldDB" id="A0A2S7SVM0"/>
<dbReference type="OrthoDB" id="9778341at2"/>
<dbReference type="InterPro" id="IPR022764">
    <property type="entry name" value="Peptidase_S54_rhomboid_dom"/>
</dbReference>
<dbReference type="RefSeq" id="WP_105039485.1">
    <property type="nucleotide sequence ID" value="NZ_PPSL01000003.1"/>
</dbReference>
<feature type="transmembrane region" description="Helical" evidence="7">
    <location>
        <begin position="324"/>
        <end position="345"/>
    </location>
</feature>
<reference evidence="9 10" key="1">
    <citation type="submission" date="2018-01" db="EMBL/GenBank/DDBJ databases">
        <title>A novel member of the phylum Bacteroidetes isolated from glacier ice.</title>
        <authorList>
            <person name="Liu Q."/>
            <person name="Xin Y.-H."/>
        </authorList>
    </citation>
    <scope>NUCLEOTIDE SEQUENCE [LARGE SCALE GENOMIC DNA]</scope>
    <source>
        <strain evidence="9 10">RB1R16</strain>
    </source>
</reference>
<feature type="transmembrane region" description="Helical" evidence="7">
    <location>
        <begin position="241"/>
        <end position="259"/>
    </location>
</feature>
<dbReference type="Pfam" id="PF01694">
    <property type="entry name" value="Rhomboid"/>
    <property type="match status" value="1"/>
</dbReference>
<dbReference type="PANTHER" id="PTHR43731">
    <property type="entry name" value="RHOMBOID PROTEASE"/>
    <property type="match status" value="1"/>
</dbReference>
<evidence type="ECO:0000256" key="6">
    <source>
        <dbReference type="ARBA" id="ARBA00023136"/>
    </source>
</evidence>
<feature type="transmembrane region" description="Helical" evidence="7">
    <location>
        <begin position="294"/>
        <end position="312"/>
    </location>
</feature>
<keyword evidence="10" id="KW-1185">Reference proteome</keyword>
<evidence type="ECO:0000256" key="1">
    <source>
        <dbReference type="ARBA" id="ARBA00004141"/>
    </source>
</evidence>
<comment type="similarity">
    <text evidence="2">Belongs to the peptidase S54 family.</text>
</comment>
<evidence type="ECO:0000256" key="7">
    <source>
        <dbReference type="SAM" id="Phobius"/>
    </source>
</evidence>
<comment type="caution">
    <text evidence="9">The sequence shown here is derived from an EMBL/GenBank/DDBJ whole genome shotgun (WGS) entry which is preliminary data.</text>
</comment>
<feature type="transmembrane region" description="Helical" evidence="7">
    <location>
        <begin position="271"/>
        <end position="288"/>
    </location>
</feature>
<feature type="transmembrane region" description="Helical" evidence="7">
    <location>
        <begin position="135"/>
        <end position="155"/>
    </location>
</feature>
<dbReference type="EMBL" id="PPSL01000003">
    <property type="protein sequence ID" value="PQJ10758.1"/>
    <property type="molecule type" value="Genomic_DNA"/>
</dbReference>
<sequence>MELARMPEYHTEELSLQHIGPATYLALVQRAAAHLQWFVVALNGDTIMCQTPANAFSQGEIITILIQGKRATLTSKSADGYYFDQEQSIKNIELFKHVISQFIEAYDKADRNLHPMHREKFGALVPSKSYLTTPLLVYANVLVFIAMVIAGLSPIHPTAQALYQWGGNFRQAVVAGEWWRLITYNFLHGGAMHLLGNTFALLYIGMFLEPLMGKFRFLSAYLVTGVCAGLMSLAIHPFSVGVGASGAIFGMYGIFLSMLTTNHIKKTLRKTMLRSILFFVVFNLMMGLKGNTDNAAHIGGLLAGIIIGYIYYPGISRHAPIRSQLLTTALIVTGLVLIAAATIHYI</sequence>
<feature type="domain" description="Peptidase S54 rhomboid" evidence="8">
    <location>
        <begin position="176"/>
        <end position="312"/>
    </location>
</feature>
<name>A0A2S7SVM0_9BACT</name>
<proteinExistence type="inferred from homology"/>
<keyword evidence="3 7" id="KW-0812">Transmembrane</keyword>
<evidence type="ECO:0000259" key="8">
    <source>
        <dbReference type="Pfam" id="PF01694"/>
    </source>
</evidence>
<dbReference type="InterPro" id="IPR035952">
    <property type="entry name" value="Rhomboid-like_sf"/>
</dbReference>
<evidence type="ECO:0000256" key="3">
    <source>
        <dbReference type="ARBA" id="ARBA00022692"/>
    </source>
</evidence>
<gene>
    <name evidence="9" type="ORF">CJD36_012365</name>
</gene>
<keyword evidence="6 7" id="KW-0472">Membrane</keyword>
<comment type="subcellular location">
    <subcellularLocation>
        <location evidence="1">Membrane</location>
        <topology evidence="1">Multi-pass membrane protein</topology>
    </subcellularLocation>
</comment>
<accession>A0A2S7SVM0</accession>
<evidence type="ECO:0000313" key="10">
    <source>
        <dbReference type="Proteomes" id="UP000239872"/>
    </source>
</evidence>
<evidence type="ECO:0000256" key="2">
    <source>
        <dbReference type="ARBA" id="ARBA00009045"/>
    </source>
</evidence>
<dbReference type="GO" id="GO:0004252">
    <property type="term" value="F:serine-type endopeptidase activity"/>
    <property type="evidence" value="ECO:0007669"/>
    <property type="project" value="InterPro"/>
</dbReference>
<keyword evidence="4" id="KW-0378">Hydrolase</keyword>
<keyword evidence="5 7" id="KW-1133">Transmembrane helix</keyword>
<dbReference type="GO" id="GO:0016020">
    <property type="term" value="C:membrane"/>
    <property type="evidence" value="ECO:0007669"/>
    <property type="project" value="UniProtKB-SubCell"/>
</dbReference>
<dbReference type="Gene3D" id="1.20.1540.10">
    <property type="entry name" value="Rhomboid-like"/>
    <property type="match status" value="1"/>
</dbReference>
<evidence type="ECO:0000256" key="4">
    <source>
        <dbReference type="ARBA" id="ARBA00022801"/>
    </source>
</evidence>
<organism evidence="9 10">
    <name type="scientific">Flavipsychrobacter stenotrophus</name>
    <dbReference type="NCBI Taxonomy" id="2077091"/>
    <lineage>
        <taxon>Bacteria</taxon>
        <taxon>Pseudomonadati</taxon>
        <taxon>Bacteroidota</taxon>
        <taxon>Chitinophagia</taxon>
        <taxon>Chitinophagales</taxon>
        <taxon>Chitinophagaceae</taxon>
        <taxon>Flavipsychrobacter</taxon>
    </lineage>
</organism>
<dbReference type="PANTHER" id="PTHR43731:SF14">
    <property type="entry name" value="PRESENILIN-ASSOCIATED RHOMBOID-LIKE PROTEIN, MITOCHONDRIAL"/>
    <property type="match status" value="1"/>
</dbReference>
<evidence type="ECO:0000313" key="9">
    <source>
        <dbReference type="EMBL" id="PQJ10758.1"/>
    </source>
</evidence>
<dbReference type="SUPFAM" id="SSF144091">
    <property type="entry name" value="Rhomboid-like"/>
    <property type="match status" value="1"/>
</dbReference>
<dbReference type="InterPro" id="IPR050925">
    <property type="entry name" value="Rhomboid_protease_S54"/>
</dbReference>